<gene>
    <name evidence="3" type="ORF">PGQ11_010731</name>
</gene>
<comment type="caution">
    <text evidence="3">The sequence shown here is derived from an EMBL/GenBank/DDBJ whole genome shotgun (WGS) entry which is preliminary data.</text>
</comment>
<sequence>MRPFILGSVPGGRQSSRIRPGRKVQRPNPFNDSEPKPSLRQERIEWYQMVEESCAYYLKELVDYQERIDELGAAGSSGVPKRVRRSRSYPDWWMKAAEAKGERLARRKENFWQGLDDFGTERNTLTKWIVDLEEEVKAAHAQFSTTRVWDKDANVPLVHEYYRVSTEFLWFQADIQHLLRTEKPATTVPPSSATTANEPSLDEYEERMRRKRNWIHSLLCWCRIMGLSNIHFDISEKWWRRFDWVAVITMVLLPFLPTLLAYPSTCYKLACFLSLGYYTWLLMYYSFTRCPESCTVLWPAFYLAPLLTFGAFLSIAASQALFALALPSLTTYADEYTRR</sequence>
<accession>A0ABR2IAH3</accession>
<reference evidence="3 4" key="1">
    <citation type="journal article" date="2024" name="IMA Fungus">
        <title>Apiospora arundinis, a panoply of carbohydrate-active enzymes and secondary metabolites.</title>
        <authorList>
            <person name="Sorensen T."/>
            <person name="Petersen C."/>
            <person name="Muurmann A.T."/>
            <person name="Christiansen J.V."/>
            <person name="Brundto M.L."/>
            <person name="Overgaard C.K."/>
            <person name="Boysen A.T."/>
            <person name="Wollenberg R.D."/>
            <person name="Larsen T.O."/>
            <person name="Sorensen J.L."/>
            <person name="Nielsen K.L."/>
            <person name="Sondergaard T.E."/>
        </authorList>
    </citation>
    <scope>NUCLEOTIDE SEQUENCE [LARGE SCALE GENOMIC DNA]</scope>
    <source>
        <strain evidence="3 4">AAU 773</strain>
    </source>
</reference>
<evidence type="ECO:0000313" key="4">
    <source>
        <dbReference type="Proteomes" id="UP001390339"/>
    </source>
</evidence>
<keyword evidence="2" id="KW-0472">Membrane</keyword>
<keyword evidence="4" id="KW-1185">Reference proteome</keyword>
<dbReference type="Proteomes" id="UP001390339">
    <property type="component" value="Unassembled WGS sequence"/>
</dbReference>
<organism evidence="3 4">
    <name type="scientific">Apiospora arundinis</name>
    <dbReference type="NCBI Taxonomy" id="335852"/>
    <lineage>
        <taxon>Eukaryota</taxon>
        <taxon>Fungi</taxon>
        <taxon>Dikarya</taxon>
        <taxon>Ascomycota</taxon>
        <taxon>Pezizomycotina</taxon>
        <taxon>Sordariomycetes</taxon>
        <taxon>Xylariomycetidae</taxon>
        <taxon>Amphisphaeriales</taxon>
        <taxon>Apiosporaceae</taxon>
        <taxon>Apiospora</taxon>
    </lineage>
</organism>
<feature type="transmembrane region" description="Helical" evidence="2">
    <location>
        <begin position="269"/>
        <end position="287"/>
    </location>
</feature>
<feature type="transmembrane region" description="Helical" evidence="2">
    <location>
        <begin position="307"/>
        <end position="329"/>
    </location>
</feature>
<feature type="transmembrane region" description="Helical" evidence="2">
    <location>
        <begin position="244"/>
        <end position="262"/>
    </location>
</feature>
<keyword evidence="2" id="KW-1133">Transmembrane helix</keyword>
<name>A0ABR2IAH3_9PEZI</name>
<feature type="region of interest" description="Disordered" evidence="1">
    <location>
        <begin position="1"/>
        <end position="37"/>
    </location>
</feature>
<protein>
    <submittedName>
        <fullName evidence="3">Uncharacterized protein</fullName>
    </submittedName>
</protein>
<dbReference type="EMBL" id="JAPCWZ010000006">
    <property type="protein sequence ID" value="KAK8859997.1"/>
    <property type="molecule type" value="Genomic_DNA"/>
</dbReference>
<evidence type="ECO:0000256" key="1">
    <source>
        <dbReference type="SAM" id="MobiDB-lite"/>
    </source>
</evidence>
<evidence type="ECO:0000256" key="2">
    <source>
        <dbReference type="SAM" id="Phobius"/>
    </source>
</evidence>
<keyword evidence="2" id="KW-0812">Transmembrane</keyword>
<proteinExistence type="predicted"/>
<evidence type="ECO:0000313" key="3">
    <source>
        <dbReference type="EMBL" id="KAK8859997.1"/>
    </source>
</evidence>